<dbReference type="InterPro" id="IPR032675">
    <property type="entry name" value="LRR_dom_sf"/>
</dbReference>
<evidence type="ECO:0000256" key="2">
    <source>
        <dbReference type="ARBA" id="ARBA00010199"/>
    </source>
</evidence>
<evidence type="ECO:0000259" key="10">
    <source>
        <dbReference type="Pfam" id="PF23598"/>
    </source>
</evidence>
<keyword evidence="6 8" id="KW-1133">Transmembrane helix</keyword>
<dbReference type="PANTHER" id="PTHR42893:SF52">
    <property type="entry name" value="PROTEIN DETOXIFICATION"/>
    <property type="match status" value="1"/>
</dbReference>
<dbReference type="GO" id="GO:0015297">
    <property type="term" value="F:antiporter activity"/>
    <property type="evidence" value="ECO:0007669"/>
    <property type="project" value="InterPro"/>
</dbReference>
<evidence type="ECO:0000256" key="3">
    <source>
        <dbReference type="ARBA" id="ARBA00022692"/>
    </source>
</evidence>
<evidence type="ECO:0000256" key="8">
    <source>
        <dbReference type="SAM" id="Phobius"/>
    </source>
</evidence>
<feature type="domain" description="Disease resistance protein winged helix" evidence="9">
    <location>
        <begin position="55"/>
        <end position="120"/>
    </location>
</feature>
<evidence type="ECO:0000256" key="6">
    <source>
        <dbReference type="ARBA" id="ARBA00022989"/>
    </source>
</evidence>
<evidence type="ECO:0000313" key="12">
    <source>
        <dbReference type="Proteomes" id="UP000008022"/>
    </source>
</evidence>
<comment type="similarity">
    <text evidence="2">Belongs to the multi antimicrobial extrusion (MATE) (TC 2.A.66.1) family.</text>
</comment>
<evidence type="ECO:0000259" key="9">
    <source>
        <dbReference type="Pfam" id="PF23559"/>
    </source>
</evidence>
<organism evidence="11 12">
    <name type="scientific">Oryza rufipogon</name>
    <name type="common">Brownbeard rice</name>
    <name type="synonym">Asian wild rice</name>
    <dbReference type="NCBI Taxonomy" id="4529"/>
    <lineage>
        <taxon>Eukaryota</taxon>
        <taxon>Viridiplantae</taxon>
        <taxon>Streptophyta</taxon>
        <taxon>Embryophyta</taxon>
        <taxon>Tracheophyta</taxon>
        <taxon>Spermatophyta</taxon>
        <taxon>Magnoliopsida</taxon>
        <taxon>Liliopsida</taxon>
        <taxon>Poales</taxon>
        <taxon>Poaceae</taxon>
        <taxon>BOP clade</taxon>
        <taxon>Oryzoideae</taxon>
        <taxon>Oryzeae</taxon>
        <taxon>Oryzinae</taxon>
        <taxon>Oryza</taxon>
    </lineage>
</organism>
<dbReference type="Pfam" id="PF23559">
    <property type="entry name" value="WHD_DRP"/>
    <property type="match status" value="1"/>
</dbReference>
<evidence type="ECO:0000313" key="11">
    <source>
        <dbReference type="EnsemblPlants" id="ORUFI11G15160.1"/>
    </source>
</evidence>
<dbReference type="eggNOG" id="KOG1347">
    <property type="taxonomic scope" value="Eukaryota"/>
</dbReference>
<dbReference type="InterPro" id="IPR044644">
    <property type="entry name" value="DinF-like"/>
</dbReference>
<dbReference type="AlphaFoldDB" id="A0A0E0R8P0"/>
<dbReference type="GO" id="GO:0016020">
    <property type="term" value="C:membrane"/>
    <property type="evidence" value="ECO:0007669"/>
    <property type="project" value="UniProtKB-SubCell"/>
</dbReference>
<keyword evidence="12" id="KW-1185">Reference proteome</keyword>
<dbReference type="Gene3D" id="1.10.10.10">
    <property type="entry name" value="Winged helix-like DNA-binding domain superfamily/Winged helix DNA-binding domain"/>
    <property type="match status" value="1"/>
</dbReference>
<dbReference type="GO" id="GO:0006952">
    <property type="term" value="P:defense response"/>
    <property type="evidence" value="ECO:0007669"/>
    <property type="project" value="UniProtKB-KW"/>
</dbReference>
<dbReference type="Gene3D" id="3.80.10.10">
    <property type="entry name" value="Ribonuclease Inhibitor"/>
    <property type="match status" value="2"/>
</dbReference>
<dbReference type="EnsemblPlants" id="ORUFI11G15160.1">
    <property type="protein sequence ID" value="ORUFI11G15160.1"/>
    <property type="gene ID" value="ORUFI11G15160"/>
</dbReference>
<feature type="transmembrane region" description="Helical" evidence="8">
    <location>
        <begin position="660"/>
        <end position="682"/>
    </location>
</feature>
<dbReference type="eggNOG" id="KOG4658">
    <property type="taxonomic scope" value="Eukaryota"/>
</dbReference>
<sequence>MTAVLPTTITAGDHRSGMLLSPCPTSTQNEVLPVLELSYKHMPIYLKQCFVALSLYPKYYYLDENMVVWLWKLLGLLQSDEIYNRDEIGKLYFNELVQRSLLQSSIHGQKVMHDLVHDLACFLAGEEFFRLEEDKQTEVPWGARYMSIMPKPLSKKRIQISNSSQSLRAIIVIMGDIDIVNPEVLFTHCKKLRIIYVVQGSVQKALLDFIGGMKLLRHLTLSGYECAAHLSRPNSMSQLFNLQTLNMQAYTLLKIGRLVNLQTLPEIHLMKCGCFVDIRELRNMNKIRKLNKEVVYSMDCVMYLVSYMQMKLIYKVKGTLSCEHTEHRDANEAAVTLSRGQLLEKLRPHCQSRKVLRIQNLNHGNYPSWLGSASFSKLTELKLQACQSQHLPTLGELPSLKSLDIRQMVRVEHIGHEFCSLDRRFKGFPALRDLSFHGMNRLPEWSGVEDGEFPRLEALLFWDAFELRSLPLVPFLSLREFTLIDCRNLVTFPASATLQELNISICEKLKELPSLPSLQSLHLFNCPSLVAFGHFPSLTILYLADPFKEEILHRLVNSHLRMEELTISSNTLKSICLEPRSLPALRSLELRCPNLQCCDTLASINSLKKLNISASPRLHVPNSLRSQLEELYTAESVVAVTFCVMLAARHGATTMAAFQICAQVWLATSLLADGLAVASQALLASVFAKNDHYKVAVTTARVLQLAVVLGVGLTAFLAAGMWFGSGVFTSDAAVISTIYKGVPFVAGTQTINTLAFVFDGEWRGMASIRIG</sequence>
<accession>A0A0E0R8P0</accession>
<dbReference type="InterPro" id="IPR036388">
    <property type="entry name" value="WH-like_DNA-bd_sf"/>
</dbReference>
<dbReference type="GO" id="GO:0042910">
    <property type="term" value="F:xenobiotic transmembrane transporter activity"/>
    <property type="evidence" value="ECO:0007669"/>
    <property type="project" value="InterPro"/>
</dbReference>
<evidence type="ECO:0000256" key="1">
    <source>
        <dbReference type="ARBA" id="ARBA00004141"/>
    </source>
</evidence>
<keyword evidence="3 8" id="KW-0812">Transmembrane</keyword>
<dbReference type="PANTHER" id="PTHR42893">
    <property type="entry name" value="PROTEIN DETOXIFICATION 44, CHLOROPLASTIC-RELATED"/>
    <property type="match status" value="1"/>
</dbReference>
<proteinExistence type="inferred from homology"/>
<keyword evidence="5" id="KW-0611">Plant defense</keyword>
<keyword evidence="7 8" id="KW-0472">Membrane</keyword>
<evidence type="ECO:0000256" key="5">
    <source>
        <dbReference type="ARBA" id="ARBA00022821"/>
    </source>
</evidence>
<evidence type="ECO:0000256" key="4">
    <source>
        <dbReference type="ARBA" id="ARBA00022737"/>
    </source>
</evidence>
<comment type="subcellular location">
    <subcellularLocation>
        <location evidence="1">Membrane</location>
        <topology evidence="1">Multi-pass membrane protein</topology>
    </subcellularLocation>
</comment>
<feature type="transmembrane region" description="Helical" evidence="8">
    <location>
        <begin position="702"/>
        <end position="723"/>
    </location>
</feature>
<dbReference type="SUPFAM" id="SSF52058">
    <property type="entry name" value="L domain-like"/>
    <property type="match status" value="2"/>
</dbReference>
<reference evidence="11" key="2">
    <citation type="submission" date="2015-06" db="UniProtKB">
        <authorList>
            <consortium name="EnsemblPlants"/>
        </authorList>
    </citation>
    <scope>IDENTIFICATION</scope>
</reference>
<dbReference type="InterPro" id="IPR058922">
    <property type="entry name" value="WHD_DRP"/>
</dbReference>
<reference evidence="12" key="1">
    <citation type="submission" date="2013-06" db="EMBL/GenBank/DDBJ databases">
        <authorList>
            <person name="Zhao Q."/>
        </authorList>
    </citation>
    <scope>NUCLEOTIDE SEQUENCE</scope>
    <source>
        <strain evidence="12">cv. W1943</strain>
    </source>
</reference>
<evidence type="ECO:0008006" key="13">
    <source>
        <dbReference type="Google" id="ProtNLM"/>
    </source>
</evidence>
<protein>
    <recommendedName>
        <fullName evidence="13">Protein DETOXIFICATION</fullName>
    </recommendedName>
</protein>
<name>A0A0E0R8P0_ORYRU</name>
<dbReference type="InterPro" id="IPR055414">
    <property type="entry name" value="LRR_R13L4/SHOC2-like"/>
</dbReference>
<feature type="domain" description="Disease resistance R13L4/SHOC-2-like LRR" evidence="10">
    <location>
        <begin position="204"/>
        <end position="468"/>
    </location>
</feature>
<keyword evidence="4" id="KW-0677">Repeat</keyword>
<evidence type="ECO:0000256" key="7">
    <source>
        <dbReference type="ARBA" id="ARBA00023136"/>
    </source>
</evidence>
<dbReference type="Pfam" id="PF23598">
    <property type="entry name" value="LRR_14"/>
    <property type="match status" value="1"/>
</dbReference>
<dbReference type="OMA" id="FHARRTE"/>
<dbReference type="Proteomes" id="UP000008022">
    <property type="component" value="Unassembled WGS sequence"/>
</dbReference>
<dbReference type="Gramene" id="ORUFI11G15160.1">
    <property type="protein sequence ID" value="ORUFI11G15160.1"/>
    <property type="gene ID" value="ORUFI11G15160"/>
</dbReference>